<dbReference type="AlphaFoldDB" id="A0A495IZR0"/>
<organism evidence="2 3">
    <name type="scientific">Mucilaginibacter gracilis</name>
    <dbReference type="NCBI Taxonomy" id="423350"/>
    <lineage>
        <taxon>Bacteria</taxon>
        <taxon>Pseudomonadati</taxon>
        <taxon>Bacteroidota</taxon>
        <taxon>Sphingobacteriia</taxon>
        <taxon>Sphingobacteriales</taxon>
        <taxon>Sphingobacteriaceae</taxon>
        <taxon>Mucilaginibacter</taxon>
    </lineage>
</organism>
<name>A0A495IZR0_9SPHI</name>
<sequence length="277" mass="30734">MLAYQHFMAFMHLKQYSAVNFFYGRGGNAIPMQQTNSLIRYYRFIFGHCKIMKSRAWQYLLALFLPLCALWACNPKSADLPAPLPKVASVGFYNLIPNQVPINMYVSGTRQNSNKISYGDFSGYMNILSEQRNISFKTDTLRQQIYSATITLDSLQTTLFVTGKPSAVAVIQARDTALADAVNVKPKLRFIQASADAPPLDLVLNNVTIANQGYKSISAFNRVDTGKVNWSLNLAGTNTYVIKGTISFTAHSVYTMYAYGSYLGGANSLSLGIKINH</sequence>
<protein>
    <submittedName>
        <fullName evidence="2">Uncharacterized protein DUF4397</fullName>
    </submittedName>
</protein>
<dbReference type="RefSeq" id="WP_121197829.1">
    <property type="nucleotide sequence ID" value="NZ_RBKU01000001.1"/>
</dbReference>
<evidence type="ECO:0000313" key="2">
    <source>
        <dbReference type="EMBL" id="RKR82206.1"/>
    </source>
</evidence>
<dbReference type="InterPro" id="IPR025510">
    <property type="entry name" value="DUF4397"/>
</dbReference>
<proteinExistence type="predicted"/>
<dbReference type="Proteomes" id="UP000268007">
    <property type="component" value="Unassembled WGS sequence"/>
</dbReference>
<dbReference type="Pfam" id="PF14344">
    <property type="entry name" value="DUF4397"/>
    <property type="match status" value="1"/>
</dbReference>
<accession>A0A495IZR0</accession>
<comment type="caution">
    <text evidence="2">The sequence shown here is derived from an EMBL/GenBank/DDBJ whole genome shotgun (WGS) entry which is preliminary data.</text>
</comment>
<evidence type="ECO:0000313" key="3">
    <source>
        <dbReference type="Proteomes" id="UP000268007"/>
    </source>
</evidence>
<dbReference type="EMBL" id="RBKU01000001">
    <property type="protein sequence ID" value="RKR82206.1"/>
    <property type="molecule type" value="Genomic_DNA"/>
</dbReference>
<evidence type="ECO:0000259" key="1">
    <source>
        <dbReference type="Pfam" id="PF14344"/>
    </source>
</evidence>
<reference evidence="2 3" key="1">
    <citation type="submission" date="2018-10" db="EMBL/GenBank/DDBJ databases">
        <title>Genomic Encyclopedia of Archaeal and Bacterial Type Strains, Phase II (KMG-II): from individual species to whole genera.</title>
        <authorList>
            <person name="Goeker M."/>
        </authorList>
    </citation>
    <scope>NUCLEOTIDE SEQUENCE [LARGE SCALE GENOMIC DNA]</scope>
    <source>
        <strain evidence="2 3">DSM 18602</strain>
    </source>
</reference>
<keyword evidence="3" id="KW-1185">Reference proteome</keyword>
<feature type="domain" description="DUF4397" evidence="1">
    <location>
        <begin position="88"/>
        <end position="202"/>
    </location>
</feature>
<dbReference type="OrthoDB" id="9792011at2"/>
<gene>
    <name evidence="2" type="ORF">BDD43_2377</name>
</gene>